<sequence>MYKALYLSPMVPSYDIKSTLNFFVDLFGFKAVMDTGNYAIVYKDNHLIHILNAGADIGEMEFYLEVDEIDSLWDAIKDKVGDVKIKPPFDREYGMREFHVIVPHTKTLMFVGQEIKK</sequence>
<dbReference type="SUPFAM" id="SSF54593">
    <property type="entry name" value="Glyoxalase/Bleomycin resistance protein/Dihydroxybiphenyl dioxygenase"/>
    <property type="match status" value="1"/>
</dbReference>
<keyword evidence="2" id="KW-1185">Reference proteome</keyword>
<dbReference type="InterPro" id="IPR029068">
    <property type="entry name" value="Glyas_Bleomycin-R_OHBP_Dase"/>
</dbReference>
<name>A0A0X8X0I1_9SPHI</name>
<dbReference type="AlphaFoldDB" id="A0A0X8X0I1"/>
<gene>
    <name evidence="1" type="ORF">MgSA37_01756</name>
</gene>
<dbReference type="Proteomes" id="UP000218263">
    <property type="component" value="Chromosome"/>
</dbReference>
<dbReference type="GO" id="GO:0016829">
    <property type="term" value="F:lyase activity"/>
    <property type="evidence" value="ECO:0007669"/>
    <property type="project" value="UniProtKB-KW"/>
</dbReference>
<dbReference type="KEGG" id="mgot:MgSA37_01756"/>
<dbReference type="GO" id="GO:0051213">
    <property type="term" value="F:dioxygenase activity"/>
    <property type="evidence" value="ECO:0007669"/>
    <property type="project" value="UniProtKB-KW"/>
</dbReference>
<organism evidence="1 2">
    <name type="scientific">Mucilaginibacter gotjawali</name>
    <dbReference type="NCBI Taxonomy" id="1550579"/>
    <lineage>
        <taxon>Bacteria</taxon>
        <taxon>Pseudomonadati</taxon>
        <taxon>Bacteroidota</taxon>
        <taxon>Sphingobacteriia</taxon>
        <taxon>Sphingobacteriales</taxon>
        <taxon>Sphingobacteriaceae</taxon>
        <taxon>Mucilaginibacter</taxon>
    </lineage>
</organism>
<protein>
    <submittedName>
        <fullName evidence="1">Glyoxalase-like domain protein</fullName>
    </submittedName>
</protein>
<dbReference type="Gene3D" id="3.10.180.10">
    <property type="entry name" value="2,3-Dihydroxybiphenyl 1,2-Dioxygenase, domain 1"/>
    <property type="match status" value="1"/>
</dbReference>
<proteinExistence type="predicted"/>
<dbReference type="OrthoDB" id="66829at2"/>
<dbReference type="InterPro" id="IPR004360">
    <property type="entry name" value="Glyas_Fos-R_dOase_dom"/>
</dbReference>
<reference evidence="1 2" key="1">
    <citation type="submission" date="2015-12" db="EMBL/GenBank/DDBJ databases">
        <title>Genome sequence of Mucilaginibacter gotjawali.</title>
        <authorList>
            <person name="Lee J.S."/>
            <person name="Lee K.C."/>
            <person name="Kim K.K."/>
            <person name="Lee B.W."/>
        </authorList>
    </citation>
    <scope>NUCLEOTIDE SEQUENCE [LARGE SCALE GENOMIC DNA]</scope>
    <source>
        <strain evidence="1 2">SA3-7</strain>
    </source>
</reference>
<evidence type="ECO:0000313" key="2">
    <source>
        <dbReference type="Proteomes" id="UP000218263"/>
    </source>
</evidence>
<dbReference type="Pfam" id="PF00903">
    <property type="entry name" value="Glyoxalase"/>
    <property type="match status" value="1"/>
</dbReference>
<dbReference type="EMBL" id="AP017313">
    <property type="protein sequence ID" value="BAU53587.1"/>
    <property type="molecule type" value="Genomic_DNA"/>
</dbReference>
<accession>A0A0X8X0I1</accession>
<dbReference type="RefSeq" id="WP_096351213.1">
    <property type="nucleotide sequence ID" value="NZ_AP017313.1"/>
</dbReference>
<evidence type="ECO:0000313" key="1">
    <source>
        <dbReference type="EMBL" id="BAU53587.1"/>
    </source>
</evidence>